<comment type="function">
    <text evidence="5">Catalyzes the phosphorylation of the 3'-hydroxyl group of dephosphocoenzyme A to form coenzyme A.</text>
</comment>
<dbReference type="EMBL" id="JABZTM010000193">
    <property type="protein sequence ID" value="MBF1448017.1"/>
    <property type="molecule type" value="Genomic_DNA"/>
</dbReference>
<keyword evidence="5 7" id="KW-0808">Transferase</keyword>
<keyword evidence="3 5" id="KW-0067">ATP-binding</keyword>
<dbReference type="EC" id="2.7.1.24" evidence="5 6"/>
<evidence type="ECO:0000256" key="3">
    <source>
        <dbReference type="ARBA" id="ARBA00022840"/>
    </source>
</evidence>
<proteinExistence type="inferred from homology"/>
<protein>
    <recommendedName>
        <fullName evidence="5 6">Dephospho-CoA kinase</fullName>
        <ecNumber evidence="5 6">2.7.1.24</ecNumber>
    </recommendedName>
    <alternativeName>
        <fullName evidence="5">Dephosphocoenzyme A kinase</fullName>
    </alternativeName>
</protein>
<gene>
    <name evidence="5 7" type="primary">coaE</name>
    <name evidence="7" type="ORF">HXN55_11700</name>
</gene>
<dbReference type="GO" id="GO:0004140">
    <property type="term" value="F:dephospho-CoA kinase activity"/>
    <property type="evidence" value="ECO:0007669"/>
    <property type="project" value="UniProtKB-UniRule"/>
</dbReference>
<dbReference type="HAMAP" id="MF_00376">
    <property type="entry name" value="Dephospho_CoA_kinase"/>
    <property type="match status" value="1"/>
</dbReference>
<comment type="catalytic activity">
    <reaction evidence="5">
        <text>3'-dephospho-CoA + ATP = ADP + CoA + H(+)</text>
        <dbReference type="Rhea" id="RHEA:18245"/>
        <dbReference type="ChEBI" id="CHEBI:15378"/>
        <dbReference type="ChEBI" id="CHEBI:30616"/>
        <dbReference type="ChEBI" id="CHEBI:57287"/>
        <dbReference type="ChEBI" id="CHEBI:57328"/>
        <dbReference type="ChEBI" id="CHEBI:456216"/>
        <dbReference type="EC" id="2.7.1.24"/>
    </reaction>
</comment>
<dbReference type="GO" id="GO:0005737">
    <property type="term" value="C:cytoplasm"/>
    <property type="evidence" value="ECO:0007669"/>
    <property type="project" value="UniProtKB-SubCell"/>
</dbReference>
<dbReference type="SUPFAM" id="SSF52540">
    <property type="entry name" value="P-loop containing nucleoside triphosphate hydrolases"/>
    <property type="match status" value="1"/>
</dbReference>
<reference evidence="7" key="1">
    <citation type="submission" date="2020-04" db="EMBL/GenBank/DDBJ databases">
        <title>Deep metagenomics examines the oral microbiome during advanced dental caries in children, revealing novel taxa and co-occurrences with host molecules.</title>
        <authorList>
            <person name="Baker J.L."/>
            <person name="Morton J.T."/>
            <person name="Dinis M."/>
            <person name="Alvarez R."/>
            <person name="Tran N.C."/>
            <person name="Knight R."/>
            <person name="Edlund A."/>
        </authorList>
    </citation>
    <scope>NUCLEOTIDE SEQUENCE</scope>
    <source>
        <strain evidence="7">JCVI_32_bin.50</strain>
    </source>
</reference>
<evidence type="ECO:0000313" key="8">
    <source>
        <dbReference type="Proteomes" id="UP000787419"/>
    </source>
</evidence>
<evidence type="ECO:0000313" key="7">
    <source>
        <dbReference type="EMBL" id="MBF1448017.1"/>
    </source>
</evidence>
<comment type="caution">
    <text evidence="7">The sequence shown here is derived from an EMBL/GenBank/DDBJ whole genome shotgun (WGS) entry which is preliminary data.</text>
</comment>
<keyword evidence="4 5" id="KW-0173">Coenzyme A biosynthesis</keyword>
<comment type="subcellular location">
    <subcellularLocation>
        <location evidence="5">Cytoplasm</location>
    </subcellularLocation>
</comment>
<organism evidence="7 8">
    <name type="scientific">Prevotella nigrescens</name>
    <dbReference type="NCBI Taxonomy" id="28133"/>
    <lineage>
        <taxon>Bacteria</taxon>
        <taxon>Pseudomonadati</taxon>
        <taxon>Bacteroidota</taxon>
        <taxon>Bacteroidia</taxon>
        <taxon>Bacteroidales</taxon>
        <taxon>Prevotellaceae</taxon>
        <taxon>Prevotella</taxon>
    </lineage>
</organism>
<comment type="similarity">
    <text evidence="1 5">Belongs to the CoaE family.</text>
</comment>
<dbReference type="RefSeq" id="WP_278491257.1">
    <property type="nucleotide sequence ID" value="NZ_CAJZDG010000001.1"/>
</dbReference>
<dbReference type="AlphaFoldDB" id="A0A9D5X2A8"/>
<dbReference type="Pfam" id="PF01121">
    <property type="entry name" value="CoaE"/>
    <property type="match status" value="1"/>
</dbReference>
<keyword evidence="2 5" id="KW-0547">Nucleotide-binding</keyword>
<evidence type="ECO:0000256" key="1">
    <source>
        <dbReference type="ARBA" id="ARBA00009018"/>
    </source>
</evidence>
<dbReference type="Gene3D" id="3.40.50.300">
    <property type="entry name" value="P-loop containing nucleotide triphosphate hydrolases"/>
    <property type="match status" value="1"/>
</dbReference>
<dbReference type="PROSITE" id="PS51219">
    <property type="entry name" value="DPCK"/>
    <property type="match status" value="1"/>
</dbReference>
<sequence length="190" mass="21080">MKVAITGGIGSGKSFVCERLHKFGIAVYDCDEAAKRLIRTSNDIQERLSDLVGAKVFVGGKLQKAVLASFLLHDKASAQAVNDIVHPAVAADFEHSGYDFIESAILFDSGFINRVFIDKVICVTAPIEVRVQRIVYRDQITPAKAQEWINRQLPQSEMLKLSNYEIVNDGQRNLDSQIQAIIDDMAKLSK</sequence>
<accession>A0A9D5X2A8</accession>
<evidence type="ECO:0000256" key="4">
    <source>
        <dbReference type="ARBA" id="ARBA00022993"/>
    </source>
</evidence>
<evidence type="ECO:0000256" key="2">
    <source>
        <dbReference type="ARBA" id="ARBA00022741"/>
    </source>
</evidence>
<keyword evidence="5" id="KW-0963">Cytoplasm</keyword>
<dbReference type="InterPro" id="IPR027417">
    <property type="entry name" value="P-loop_NTPase"/>
</dbReference>
<dbReference type="GO" id="GO:0015937">
    <property type="term" value="P:coenzyme A biosynthetic process"/>
    <property type="evidence" value="ECO:0007669"/>
    <property type="project" value="UniProtKB-UniRule"/>
</dbReference>
<dbReference type="GO" id="GO:0005524">
    <property type="term" value="F:ATP binding"/>
    <property type="evidence" value="ECO:0007669"/>
    <property type="project" value="UniProtKB-UniRule"/>
</dbReference>
<dbReference type="Proteomes" id="UP000787419">
    <property type="component" value="Unassembled WGS sequence"/>
</dbReference>
<dbReference type="CDD" id="cd02022">
    <property type="entry name" value="DPCK"/>
    <property type="match status" value="1"/>
</dbReference>
<dbReference type="InterPro" id="IPR001977">
    <property type="entry name" value="Depp_CoAkinase"/>
</dbReference>
<dbReference type="NCBIfam" id="TIGR00152">
    <property type="entry name" value="dephospho-CoA kinase"/>
    <property type="match status" value="1"/>
</dbReference>
<evidence type="ECO:0000256" key="5">
    <source>
        <dbReference type="HAMAP-Rule" id="MF_00376"/>
    </source>
</evidence>
<feature type="binding site" evidence="5">
    <location>
        <begin position="10"/>
        <end position="15"/>
    </location>
    <ligand>
        <name>ATP</name>
        <dbReference type="ChEBI" id="CHEBI:30616"/>
    </ligand>
</feature>
<keyword evidence="5 7" id="KW-0418">Kinase</keyword>
<comment type="pathway">
    <text evidence="5">Cofactor biosynthesis; coenzyme A biosynthesis; CoA from (R)-pantothenate: step 5/5.</text>
</comment>
<name>A0A9D5X2A8_9BACT</name>
<evidence type="ECO:0000256" key="6">
    <source>
        <dbReference type="NCBIfam" id="TIGR00152"/>
    </source>
</evidence>